<evidence type="ECO:0000256" key="2">
    <source>
        <dbReference type="ARBA" id="ARBA00022450"/>
    </source>
</evidence>
<dbReference type="GO" id="GO:0044550">
    <property type="term" value="P:secondary metabolite biosynthetic process"/>
    <property type="evidence" value="ECO:0007669"/>
    <property type="project" value="TreeGrafter"/>
</dbReference>
<evidence type="ECO:0000313" key="6">
    <source>
        <dbReference type="Proteomes" id="UP000019109"/>
    </source>
</evidence>
<dbReference type="InterPro" id="IPR036736">
    <property type="entry name" value="ACP-like_sf"/>
</dbReference>
<keyword evidence="2" id="KW-0596">Phosphopantetheine</keyword>
<keyword evidence="6" id="KW-1185">Reference proteome</keyword>
<evidence type="ECO:0000313" key="5">
    <source>
        <dbReference type="EMBL" id="GAE91021.1"/>
    </source>
</evidence>
<dbReference type="SUPFAM" id="SSF56801">
    <property type="entry name" value="Acetyl-CoA synthetase-like"/>
    <property type="match status" value="1"/>
</dbReference>
<proteinExistence type="predicted"/>
<protein>
    <submittedName>
        <fullName evidence="5">Long-chain-fatty-acid-CoA ligase</fullName>
    </submittedName>
</protein>
<gene>
    <name evidence="5" type="ORF">JCM21531_4691</name>
</gene>
<dbReference type="SUPFAM" id="SSF52777">
    <property type="entry name" value="CoA-dependent acyltransferases"/>
    <property type="match status" value="2"/>
</dbReference>
<dbReference type="Pfam" id="PF00668">
    <property type="entry name" value="Condensation"/>
    <property type="match status" value="1"/>
</dbReference>
<dbReference type="PROSITE" id="PS50075">
    <property type="entry name" value="CARRIER"/>
    <property type="match status" value="1"/>
</dbReference>
<dbReference type="InterPro" id="IPR001242">
    <property type="entry name" value="Condensation_dom"/>
</dbReference>
<dbReference type="GO" id="GO:0043041">
    <property type="term" value="P:amino acid activation for nonribosomal peptide biosynthetic process"/>
    <property type="evidence" value="ECO:0007669"/>
    <property type="project" value="TreeGrafter"/>
</dbReference>
<evidence type="ECO:0000259" key="4">
    <source>
        <dbReference type="PROSITE" id="PS50075"/>
    </source>
</evidence>
<evidence type="ECO:0000256" key="3">
    <source>
        <dbReference type="ARBA" id="ARBA00022553"/>
    </source>
</evidence>
<keyword evidence="3" id="KW-0597">Phosphoprotein</keyword>
<dbReference type="PANTHER" id="PTHR45527">
    <property type="entry name" value="NONRIBOSOMAL PEPTIDE SYNTHETASE"/>
    <property type="match status" value="1"/>
</dbReference>
<dbReference type="FunFam" id="1.10.1200.10:FF:000005">
    <property type="entry name" value="Nonribosomal peptide synthetase 1"/>
    <property type="match status" value="1"/>
</dbReference>
<reference evidence="5" key="1">
    <citation type="journal article" date="2014" name="Genome Announc.">
        <title>Draft Genome Sequence of Clostridium straminisolvens Strain JCM 21531T, Isolated from a Cellulose-Degrading Bacterial Community.</title>
        <authorList>
            <person name="Yuki M."/>
            <person name="Oshima K."/>
            <person name="Suda W."/>
            <person name="Sakamoto M."/>
            <person name="Kitamura K."/>
            <person name="Iida T."/>
            <person name="Hattori M."/>
            <person name="Ohkuma M."/>
        </authorList>
    </citation>
    <scope>NUCLEOTIDE SEQUENCE [LARGE SCALE GENOMIC DNA]</scope>
    <source>
        <strain evidence="5">JCM 21531</strain>
    </source>
</reference>
<accession>W4VCX2</accession>
<dbReference type="InterPro" id="IPR009081">
    <property type="entry name" value="PP-bd_ACP"/>
</dbReference>
<dbReference type="Gene3D" id="1.10.1200.10">
    <property type="entry name" value="ACP-like"/>
    <property type="match status" value="1"/>
</dbReference>
<dbReference type="AlphaFoldDB" id="W4VCX2"/>
<comment type="caution">
    <text evidence="5">The sequence shown here is derived from an EMBL/GenBank/DDBJ whole genome shotgun (WGS) entry which is preliminary data.</text>
</comment>
<dbReference type="Pfam" id="PF00550">
    <property type="entry name" value="PP-binding"/>
    <property type="match status" value="1"/>
</dbReference>
<dbReference type="EMBL" id="BAVR01000138">
    <property type="protein sequence ID" value="GAE91021.1"/>
    <property type="molecule type" value="Genomic_DNA"/>
</dbReference>
<sequence>MVPSYFIRLDKMPLSPNGKIDRKALPVPSGSINTGVKYVEPVGTTEKKLAQIWQEVLECEKVGVNDNFFELGGHSLKAAILVSRIHKEFNVQISLGEIFKAPTIRQFAEKIEGSGKNIYSSIVHLAEKDYQAPGGDFAVYPVSSAQKRLFILERMGNLGTTYNLPGVLTVEGDIDLKAFEKAFKKLIDRHEILRTSFELRNGEPVQRVHKQVDFKLGYKEADADKAKDIIKDFIREFDIGTAPLFRAELVKIGEKKHLLMFDMHHIISDGVTSVILVKEFIELYSQKDLAPLRIQYRDYAVWQNSILESEIIKKQMEYWQNIFSDDIPVLNLPTDYPRPSIQSYEGDRIRFALSKELVEGLRAVAANTGTTLYMVLMAAYNVLLYKYTGQEDIIVGSPTAGRPHADLENLAGMFVNTLALRNYPKGEKTFREFLEEVKSNVLNALENQEFQFEKLLELLDLKRDLSRNPLFDTLFVLQNMGVPETEVESLRFIPFEFENKVSNLTLHWRLLRTRMI</sequence>
<name>W4VCX2_9FIRM</name>
<dbReference type="GO" id="GO:0005829">
    <property type="term" value="C:cytosol"/>
    <property type="evidence" value="ECO:0007669"/>
    <property type="project" value="TreeGrafter"/>
</dbReference>
<dbReference type="GO" id="GO:0016874">
    <property type="term" value="F:ligase activity"/>
    <property type="evidence" value="ECO:0007669"/>
    <property type="project" value="UniProtKB-KW"/>
</dbReference>
<keyword evidence="5" id="KW-0436">Ligase</keyword>
<organism evidence="5 6">
    <name type="scientific">Acetivibrio straminisolvens JCM 21531</name>
    <dbReference type="NCBI Taxonomy" id="1294263"/>
    <lineage>
        <taxon>Bacteria</taxon>
        <taxon>Bacillati</taxon>
        <taxon>Bacillota</taxon>
        <taxon>Clostridia</taxon>
        <taxon>Eubacteriales</taxon>
        <taxon>Oscillospiraceae</taxon>
        <taxon>Acetivibrio</taxon>
    </lineage>
</organism>
<dbReference type="GO" id="GO:0008610">
    <property type="term" value="P:lipid biosynthetic process"/>
    <property type="evidence" value="ECO:0007669"/>
    <property type="project" value="UniProtKB-ARBA"/>
</dbReference>
<dbReference type="CDD" id="cd19531">
    <property type="entry name" value="LCL_NRPS-like"/>
    <property type="match status" value="1"/>
</dbReference>
<dbReference type="PANTHER" id="PTHR45527:SF14">
    <property type="entry name" value="PLIPASTATIN SYNTHASE SUBUNIT B"/>
    <property type="match status" value="1"/>
</dbReference>
<dbReference type="InterPro" id="IPR023213">
    <property type="entry name" value="CAT-like_dom_sf"/>
</dbReference>
<dbReference type="Gene3D" id="3.30.559.10">
    <property type="entry name" value="Chloramphenicol acetyltransferase-like domain"/>
    <property type="match status" value="1"/>
</dbReference>
<dbReference type="GO" id="GO:0031177">
    <property type="term" value="F:phosphopantetheine binding"/>
    <property type="evidence" value="ECO:0007669"/>
    <property type="project" value="TreeGrafter"/>
</dbReference>
<feature type="domain" description="Carrier" evidence="4">
    <location>
        <begin position="40"/>
        <end position="115"/>
    </location>
</feature>
<dbReference type="STRING" id="1294263.JCM21531_4691"/>
<dbReference type="SUPFAM" id="SSF47336">
    <property type="entry name" value="ACP-like"/>
    <property type="match status" value="1"/>
</dbReference>
<dbReference type="Gene3D" id="3.30.559.30">
    <property type="entry name" value="Nonribosomal peptide synthetase, condensation domain"/>
    <property type="match status" value="1"/>
</dbReference>
<dbReference type="InterPro" id="IPR045851">
    <property type="entry name" value="AMP-bd_C_sf"/>
</dbReference>
<dbReference type="Proteomes" id="UP000019109">
    <property type="component" value="Unassembled WGS sequence"/>
</dbReference>
<comment type="cofactor">
    <cofactor evidence="1">
        <name>pantetheine 4'-phosphate</name>
        <dbReference type="ChEBI" id="CHEBI:47942"/>
    </cofactor>
</comment>
<dbReference type="Gene3D" id="3.30.300.30">
    <property type="match status" value="1"/>
</dbReference>
<evidence type="ECO:0000256" key="1">
    <source>
        <dbReference type="ARBA" id="ARBA00001957"/>
    </source>
</evidence>